<dbReference type="STRING" id="1157962.A0A250X709"/>
<dbReference type="Proteomes" id="UP000232323">
    <property type="component" value="Unassembled WGS sequence"/>
</dbReference>
<dbReference type="AlphaFoldDB" id="A0A250X709"/>
<comment type="caution">
    <text evidence="7">The sequence shown here is derived from an EMBL/GenBank/DDBJ whole genome shotgun (WGS) entry which is preliminary data.</text>
</comment>
<evidence type="ECO:0000313" key="7">
    <source>
        <dbReference type="EMBL" id="GAX78699.1"/>
    </source>
</evidence>
<keyword evidence="8" id="KW-1185">Reference proteome</keyword>
<keyword evidence="2" id="KW-0479">Metal-binding</keyword>
<dbReference type="GO" id="GO:0005886">
    <property type="term" value="C:plasma membrane"/>
    <property type="evidence" value="ECO:0007669"/>
    <property type="project" value="TreeGrafter"/>
</dbReference>
<sequence length="268" mass="29770">MMEKCIVQAGDGSYNNGYPDATWFCLVMNNCGFPLNAYMANTMYCPLHMNGTSVVPTRQVDAMCFNNAANLGQDCSVNDQLNSNSAINYMNNQLTNQQNSDWEPVLSLLFNAFIWCQVFNEICSRRINDEYDFFISGLHKSPIFLAVLLITIGLQALIINFMGIFFTVVPLSWQEWLVCIAVGFGSCVVSWITRFISRNMACSSRDILLLRKDRQTLLGRTLSGRSMSGRVADERTLTGRSNGGDKANSGRPGSANKGPRSPTSSFKV</sequence>
<gene>
    <name evidence="7" type="ORF">CEUSTIGMA_g6137.t1</name>
</gene>
<comment type="subcellular location">
    <subcellularLocation>
        <location evidence="1">Endomembrane system</location>
        <topology evidence="1">Multi-pass membrane protein</topology>
    </subcellularLocation>
</comment>
<evidence type="ECO:0000256" key="3">
    <source>
        <dbReference type="ARBA" id="ARBA00022842"/>
    </source>
</evidence>
<dbReference type="InterPro" id="IPR023298">
    <property type="entry name" value="ATPase_P-typ_TM_dom_sf"/>
</dbReference>
<dbReference type="PANTHER" id="PTHR24093">
    <property type="entry name" value="CATION TRANSPORTING ATPASE"/>
    <property type="match status" value="1"/>
</dbReference>
<dbReference type="Pfam" id="PF00689">
    <property type="entry name" value="Cation_ATPase_C"/>
    <property type="match status" value="1"/>
</dbReference>
<evidence type="ECO:0000256" key="4">
    <source>
        <dbReference type="SAM" id="MobiDB-lite"/>
    </source>
</evidence>
<organism evidence="7 8">
    <name type="scientific">Chlamydomonas eustigma</name>
    <dbReference type="NCBI Taxonomy" id="1157962"/>
    <lineage>
        <taxon>Eukaryota</taxon>
        <taxon>Viridiplantae</taxon>
        <taxon>Chlorophyta</taxon>
        <taxon>core chlorophytes</taxon>
        <taxon>Chlorophyceae</taxon>
        <taxon>CS clade</taxon>
        <taxon>Chlamydomonadales</taxon>
        <taxon>Chlamydomonadaceae</taxon>
        <taxon>Chlamydomonas</taxon>
    </lineage>
</organism>
<dbReference type="SUPFAM" id="SSF81665">
    <property type="entry name" value="Calcium ATPase, transmembrane domain M"/>
    <property type="match status" value="1"/>
</dbReference>
<feature type="region of interest" description="Disordered" evidence="4">
    <location>
        <begin position="228"/>
        <end position="268"/>
    </location>
</feature>
<protein>
    <recommendedName>
        <fullName evidence="6">Cation-transporting P-type ATPase C-terminal domain-containing protein</fullName>
    </recommendedName>
</protein>
<evidence type="ECO:0000313" key="8">
    <source>
        <dbReference type="Proteomes" id="UP000232323"/>
    </source>
</evidence>
<name>A0A250X709_9CHLO</name>
<dbReference type="OrthoDB" id="3352408at2759"/>
<dbReference type="GO" id="GO:0046872">
    <property type="term" value="F:metal ion binding"/>
    <property type="evidence" value="ECO:0007669"/>
    <property type="project" value="UniProtKB-KW"/>
</dbReference>
<feature type="transmembrane region" description="Helical" evidence="5">
    <location>
        <begin position="175"/>
        <end position="196"/>
    </location>
</feature>
<dbReference type="Gene3D" id="1.20.1110.10">
    <property type="entry name" value="Calcium-transporting ATPase, transmembrane domain"/>
    <property type="match status" value="1"/>
</dbReference>
<evidence type="ECO:0000259" key="6">
    <source>
        <dbReference type="Pfam" id="PF00689"/>
    </source>
</evidence>
<keyword evidence="5" id="KW-0812">Transmembrane</keyword>
<keyword evidence="3" id="KW-0460">Magnesium</keyword>
<feature type="domain" description="Cation-transporting P-type ATPase C-terminal" evidence="6">
    <location>
        <begin position="101"/>
        <end position="195"/>
    </location>
</feature>
<evidence type="ECO:0000256" key="2">
    <source>
        <dbReference type="ARBA" id="ARBA00022723"/>
    </source>
</evidence>
<proteinExistence type="predicted"/>
<dbReference type="GO" id="GO:0012505">
    <property type="term" value="C:endomembrane system"/>
    <property type="evidence" value="ECO:0007669"/>
    <property type="project" value="UniProtKB-SubCell"/>
</dbReference>
<dbReference type="InterPro" id="IPR006068">
    <property type="entry name" value="ATPase_P-typ_cation-transptr_C"/>
</dbReference>
<dbReference type="PANTHER" id="PTHR24093:SF369">
    <property type="entry name" value="CALCIUM-TRANSPORTING ATPASE"/>
    <property type="match status" value="1"/>
</dbReference>
<feature type="transmembrane region" description="Helical" evidence="5">
    <location>
        <begin position="143"/>
        <end position="169"/>
    </location>
</feature>
<reference evidence="7 8" key="1">
    <citation type="submission" date="2017-08" db="EMBL/GenBank/DDBJ databases">
        <title>Acidophilic green algal genome provides insights into adaptation to an acidic environment.</title>
        <authorList>
            <person name="Hirooka S."/>
            <person name="Hirose Y."/>
            <person name="Kanesaki Y."/>
            <person name="Higuchi S."/>
            <person name="Fujiwara T."/>
            <person name="Onuma R."/>
            <person name="Era A."/>
            <person name="Ohbayashi R."/>
            <person name="Uzuka A."/>
            <person name="Nozaki H."/>
            <person name="Yoshikawa H."/>
            <person name="Miyagishima S.Y."/>
        </authorList>
    </citation>
    <scope>NUCLEOTIDE SEQUENCE [LARGE SCALE GENOMIC DNA]</scope>
    <source>
        <strain evidence="7 8">NIES-2499</strain>
    </source>
</reference>
<dbReference type="GO" id="GO:0005388">
    <property type="term" value="F:P-type calcium transporter activity"/>
    <property type="evidence" value="ECO:0007669"/>
    <property type="project" value="TreeGrafter"/>
</dbReference>
<dbReference type="EMBL" id="BEGY01000034">
    <property type="protein sequence ID" value="GAX78699.1"/>
    <property type="molecule type" value="Genomic_DNA"/>
</dbReference>
<keyword evidence="5" id="KW-0472">Membrane</keyword>
<accession>A0A250X709</accession>
<evidence type="ECO:0000256" key="1">
    <source>
        <dbReference type="ARBA" id="ARBA00004127"/>
    </source>
</evidence>
<keyword evidence="5" id="KW-1133">Transmembrane helix</keyword>
<evidence type="ECO:0000256" key="5">
    <source>
        <dbReference type="SAM" id="Phobius"/>
    </source>
</evidence>